<evidence type="ECO:0000313" key="2">
    <source>
        <dbReference type="EMBL" id="MCR9015770.1"/>
    </source>
</evidence>
<evidence type="ECO:0000259" key="1">
    <source>
        <dbReference type="PROSITE" id="PS50164"/>
    </source>
</evidence>
<proteinExistence type="predicted"/>
<dbReference type="Pfam" id="PF14267">
    <property type="entry name" value="DUF4357"/>
    <property type="match status" value="1"/>
</dbReference>
<gene>
    <name evidence="2" type="ORF">NU887_12045</name>
</gene>
<evidence type="ECO:0000313" key="3">
    <source>
        <dbReference type="Proteomes" id="UP001142175"/>
    </source>
</evidence>
<accession>A0A9X2T2R6</accession>
<dbReference type="Proteomes" id="UP001142175">
    <property type="component" value="Unassembled WGS sequence"/>
</dbReference>
<dbReference type="InterPro" id="IPR000305">
    <property type="entry name" value="GIY-YIG_endonuc"/>
</dbReference>
<feature type="domain" description="GIY-YIG" evidence="1">
    <location>
        <begin position="50"/>
        <end position="128"/>
    </location>
</feature>
<dbReference type="RefSeq" id="WP_258423633.1">
    <property type="nucleotide sequence ID" value="NZ_JANSUY010000010.1"/>
</dbReference>
<organism evidence="2 3">
    <name type="scientific">Aquiflexum gelatinilyticum</name>
    <dbReference type="NCBI Taxonomy" id="2961943"/>
    <lineage>
        <taxon>Bacteria</taxon>
        <taxon>Pseudomonadati</taxon>
        <taxon>Bacteroidota</taxon>
        <taxon>Cytophagia</taxon>
        <taxon>Cytophagales</taxon>
        <taxon>Cyclobacteriaceae</taxon>
        <taxon>Aquiflexum</taxon>
    </lineage>
</organism>
<dbReference type="CDD" id="cd10447">
    <property type="entry name" value="GIY-YIG_unchar_2"/>
    <property type="match status" value="1"/>
</dbReference>
<reference evidence="2" key="1">
    <citation type="submission" date="2022-08" db="EMBL/GenBank/DDBJ databases">
        <authorList>
            <person name="Zhang D."/>
        </authorList>
    </citation>
    <scope>NUCLEOTIDE SEQUENCE</scope>
    <source>
        <strain evidence="2">XJ19-11</strain>
    </source>
</reference>
<sequence length="308" mass="34339">MTVFGKSIRIYLKDGTVTGIKFGEVVNQTIQSISCPRSRIGELSSYPESKRPGVYFLFGLDEESGNAKSYIGEAENVFDRLQHHIANKEFWNEVIFFVSKDENLTKSHVKYLESRLIQIALTTKRYKIDNYNQSQLSSLPLADRDAMEEFLTYVKLLIGVLGHKLLEDITLPSAQLPIKDNTSSNIPKTGISNDLNSGTSLELFLNTSGYKASAFQTDEGIVVLKGSEAAKENTNSLAIGYVDLKEKLIQNGVLKMEGEKYIFQENTLFSTASPAAAIVVGYNINGPQFWKNINGKSLKEIEKEKVKS</sequence>
<dbReference type="AlphaFoldDB" id="A0A9X2T2R6"/>
<dbReference type="InterPro" id="IPR025579">
    <property type="entry name" value="DUF4357"/>
</dbReference>
<dbReference type="EMBL" id="JANSUY010000010">
    <property type="protein sequence ID" value="MCR9015770.1"/>
    <property type="molecule type" value="Genomic_DNA"/>
</dbReference>
<name>A0A9X2T2R6_9BACT</name>
<protein>
    <submittedName>
        <fullName evidence="2">GIY-YIG nuclease family protein</fullName>
    </submittedName>
</protein>
<keyword evidence="3" id="KW-1185">Reference proteome</keyword>
<dbReference type="PROSITE" id="PS50164">
    <property type="entry name" value="GIY_YIG"/>
    <property type="match status" value="1"/>
</dbReference>
<comment type="caution">
    <text evidence="2">The sequence shown here is derived from an EMBL/GenBank/DDBJ whole genome shotgun (WGS) entry which is preliminary data.</text>
</comment>